<dbReference type="EMBL" id="JAUDUY010000008">
    <property type="protein sequence ID" value="MDM9632331.1"/>
    <property type="molecule type" value="Genomic_DNA"/>
</dbReference>
<evidence type="ECO:0000313" key="2">
    <source>
        <dbReference type="Proteomes" id="UP001174839"/>
    </source>
</evidence>
<gene>
    <name evidence="1" type="ORF">QU605_12670</name>
</gene>
<evidence type="ECO:0000313" key="1">
    <source>
        <dbReference type="EMBL" id="MDM9632331.1"/>
    </source>
</evidence>
<organism evidence="1 2">
    <name type="scientific">Robiginitalea aurantiaca</name>
    <dbReference type="NCBI Taxonomy" id="3056915"/>
    <lineage>
        <taxon>Bacteria</taxon>
        <taxon>Pseudomonadati</taxon>
        <taxon>Bacteroidota</taxon>
        <taxon>Flavobacteriia</taxon>
        <taxon>Flavobacteriales</taxon>
        <taxon>Flavobacteriaceae</taxon>
        <taxon>Robiginitalea</taxon>
    </lineage>
</organism>
<accession>A0ABT7WHE6</accession>
<sequence>MKFRTSLLVPVLIVLVGCRETAKTPEIAMTQEAPPKTLLEKLADKHGFENWDKVQRLQFTFNVDRDASHFERTWIWEPLKNSVTSITGTDTLTYTRDQVDSLTMRTDASFINDKYWLLAPYQWVWDQASFTHEFEENSQAPISGETASKLTIVYGSEGGYTPGDAYDFFFSKDSVLKEWVFRKGNQPEPSVVTTWEKYEDVNGLLLSTHHQNAEGNFKLYFTGIRVN</sequence>
<protein>
    <recommendedName>
        <fullName evidence="3">Lipoprotein</fullName>
    </recommendedName>
</protein>
<reference evidence="1" key="1">
    <citation type="submission" date="2023-06" db="EMBL/GenBank/DDBJ databases">
        <title>Robiginitalea aurantiacus sp. nov. and Algoriphagus sediminis sp. nov., isolated from coastal sediment.</title>
        <authorList>
            <person name="Zhou Z.Y."/>
            <person name="An J."/>
            <person name="Jia Y.W."/>
            <person name="Du Z.J."/>
        </authorList>
    </citation>
    <scope>NUCLEOTIDE SEQUENCE</scope>
    <source>
        <strain evidence="1">M39</strain>
    </source>
</reference>
<evidence type="ECO:0008006" key="3">
    <source>
        <dbReference type="Google" id="ProtNLM"/>
    </source>
</evidence>
<proteinExistence type="predicted"/>
<keyword evidence="2" id="KW-1185">Reference proteome</keyword>
<name>A0ABT7WHE6_9FLAO</name>
<dbReference type="RefSeq" id="WP_289725698.1">
    <property type="nucleotide sequence ID" value="NZ_JAUDUY010000008.1"/>
</dbReference>
<dbReference type="PROSITE" id="PS51257">
    <property type="entry name" value="PROKAR_LIPOPROTEIN"/>
    <property type="match status" value="1"/>
</dbReference>
<comment type="caution">
    <text evidence="1">The sequence shown here is derived from an EMBL/GenBank/DDBJ whole genome shotgun (WGS) entry which is preliminary data.</text>
</comment>
<dbReference type="Proteomes" id="UP001174839">
    <property type="component" value="Unassembled WGS sequence"/>
</dbReference>